<dbReference type="InterPro" id="IPR026893">
    <property type="entry name" value="Tyr/Ser_Pase_IphP-type"/>
</dbReference>
<reference evidence="1 2" key="1">
    <citation type="submission" date="2024-04" db="EMBL/GenBank/DDBJ databases">
        <title>Novel species of the genus Ideonella isolated from streams.</title>
        <authorList>
            <person name="Lu H."/>
        </authorList>
    </citation>
    <scope>NUCLEOTIDE SEQUENCE [LARGE SCALE GENOMIC DNA]</scope>
    <source>
        <strain evidence="1 2">DXS29W</strain>
    </source>
</reference>
<evidence type="ECO:0000313" key="2">
    <source>
        <dbReference type="Proteomes" id="UP001371218"/>
    </source>
</evidence>
<protein>
    <submittedName>
        <fullName evidence="1">Tyrosine-protein phosphatase</fullName>
    </submittedName>
</protein>
<dbReference type="InterPro" id="IPR029021">
    <property type="entry name" value="Prot-tyrosine_phosphatase-like"/>
</dbReference>
<sequence>MHLVDHGFIRAIYNNFHDLGGGMYRLSQPSPAQIRAYQQRFGIKTIINLRGHHGYGSYAMEAEACRELGIRLVDHKLYSRQAPNLTSLEATQALFESIEYPALIHCKSGADRAGLGSALYRHFRMGVPIAEARRELNWRFGHFRMGKTAVLDYFFERYLADNAKEPIGFMEWARTRYNKKALHEDFRQLRKENGLGDWILDKVLHRE</sequence>
<keyword evidence="2" id="KW-1185">Reference proteome</keyword>
<dbReference type="Proteomes" id="UP001371218">
    <property type="component" value="Unassembled WGS sequence"/>
</dbReference>
<name>A0ABU9BXA9_9BURK</name>
<organism evidence="1 2">
    <name type="scientific">Ideonella lacteola</name>
    <dbReference type="NCBI Taxonomy" id="2984193"/>
    <lineage>
        <taxon>Bacteria</taxon>
        <taxon>Pseudomonadati</taxon>
        <taxon>Pseudomonadota</taxon>
        <taxon>Betaproteobacteria</taxon>
        <taxon>Burkholderiales</taxon>
        <taxon>Sphaerotilaceae</taxon>
        <taxon>Ideonella</taxon>
    </lineage>
</organism>
<proteinExistence type="predicted"/>
<comment type="caution">
    <text evidence="1">The sequence shown here is derived from an EMBL/GenBank/DDBJ whole genome shotgun (WGS) entry which is preliminary data.</text>
</comment>
<gene>
    <name evidence="1" type="ORF">AACH06_27690</name>
</gene>
<dbReference type="EMBL" id="JBBUTG010000031">
    <property type="protein sequence ID" value="MEK8034616.1"/>
    <property type="molecule type" value="Genomic_DNA"/>
</dbReference>
<dbReference type="Gene3D" id="3.90.190.10">
    <property type="entry name" value="Protein tyrosine phosphatase superfamily"/>
    <property type="match status" value="1"/>
</dbReference>
<evidence type="ECO:0000313" key="1">
    <source>
        <dbReference type="EMBL" id="MEK8034616.1"/>
    </source>
</evidence>
<dbReference type="Pfam" id="PF13350">
    <property type="entry name" value="Y_phosphatase3"/>
    <property type="match status" value="1"/>
</dbReference>
<dbReference type="RefSeq" id="WP_341429044.1">
    <property type="nucleotide sequence ID" value="NZ_JBBUTG010000031.1"/>
</dbReference>
<accession>A0ABU9BXA9</accession>
<dbReference type="SUPFAM" id="SSF52799">
    <property type="entry name" value="(Phosphotyrosine protein) phosphatases II"/>
    <property type="match status" value="1"/>
</dbReference>